<feature type="coiled-coil region" evidence="1">
    <location>
        <begin position="83"/>
        <end position="110"/>
    </location>
</feature>
<protein>
    <recommendedName>
        <fullName evidence="3">Zinc knuckle CX2CX4HX4C domain-containing protein</fullName>
    </recommendedName>
</protein>
<dbReference type="Pfam" id="PF14392">
    <property type="entry name" value="zf-CCHC_4"/>
    <property type="match status" value="1"/>
</dbReference>
<keyword evidence="5" id="KW-1185">Reference proteome</keyword>
<dbReference type="Proteomes" id="UP001231189">
    <property type="component" value="Unassembled WGS sequence"/>
</dbReference>
<evidence type="ECO:0000256" key="2">
    <source>
        <dbReference type="SAM" id="MobiDB-lite"/>
    </source>
</evidence>
<dbReference type="PANTHER" id="PTHR31286">
    <property type="entry name" value="GLYCINE-RICH CELL WALL STRUCTURAL PROTEIN 1.8-LIKE"/>
    <property type="match status" value="1"/>
</dbReference>
<keyword evidence="1" id="KW-0175">Coiled coil</keyword>
<organism evidence="4 5">
    <name type="scientific">Lolium multiflorum</name>
    <name type="common">Italian ryegrass</name>
    <name type="synonym">Lolium perenne subsp. multiflorum</name>
    <dbReference type="NCBI Taxonomy" id="4521"/>
    <lineage>
        <taxon>Eukaryota</taxon>
        <taxon>Viridiplantae</taxon>
        <taxon>Streptophyta</taxon>
        <taxon>Embryophyta</taxon>
        <taxon>Tracheophyta</taxon>
        <taxon>Spermatophyta</taxon>
        <taxon>Magnoliopsida</taxon>
        <taxon>Liliopsida</taxon>
        <taxon>Poales</taxon>
        <taxon>Poaceae</taxon>
        <taxon>BOP clade</taxon>
        <taxon>Pooideae</taxon>
        <taxon>Poodae</taxon>
        <taxon>Poeae</taxon>
        <taxon>Poeae Chloroplast Group 2 (Poeae type)</taxon>
        <taxon>Loliodinae</taxon>
        <taxon>Loliinae</taxon>
        <taxon>Lolium</taxon>
    </lineage>
</organism>
<comment type="caution">
    <text evidence="4">The sequence shown here is derived from an EMBL/GenBank/DDBJ whole genome shotgun (WGS) entry which is preliminary data.</text>
</comment>
<feature type="region of interest" description="Disordered" evidence="2">
    <location>
        <begin position="216"/>
        <end position="243"/>
    </location>
</feature>
<evidence type="ECO:0000256" key="1">
    <source>
        <dbReference type="SAM" id="Coils"/>
    </source>
</evidence>
<sequence length="739" mass="82264">MLSKASSNALPEVDAAAMRPQRMDVPLPLPAPWRFQGDPRNPIPNRATQKPEAQATIKSSHYPNPRINTKSNPPKTYRLSAREEEIQNTARNLSQSLQRLRARIVKAIEELRFPQECPGPPDPAKANSNGEFKRNQEEKEDFEEAFQSEEQLGTITGSNPQIKTQFFVTKIISARWAIKSGYHREESTSASNSFPTKGKSRFRCLASSFMASSSQQAGLRAGGSENQLATTRGRKDKAVVRENEGEKERPIIINMTSAREAARPRFLAVGLFLSTLLVSSDVLMQRMKKVWRVRGHTEASQIEADEGRKFIIEFSEEGDRRHAVCGGPWQYKLDAFLVEAMESGADPALVPFTHVPMWVQFRNIPFYLLTKSLAWELGWKIGTTLMIDNDSRGNIADKFLRARIQLPLYTALRNKIILEDEVTGEEVKVQICYERLPNFCLFCGYIGHMEARCDLPVADRKVKFSMDMRVQPVHFEYPQSWLLPDGMGQAHAQLLPAAPWRASKPTPAANHQAIITQVADEVAKLDVNDNKSSPAAGASNKGEGLVPMMKTGIVEAEVDNAAMVSTEDKVTDTVNLKAASKEGMPDQEGLLIRLEPCASDASSNTKEAKRWKRMDRGATEVQNNINTIPVPLKHRGDKGTDQINRARPRELQGDDDDRESDVKKGRYEVPPLVVCLGEEGLRKLREAELIRINKENEVQSSMAEDGRQDENDGEVEKAATGPGATGKLSGASVSARQEP</sequence>
<proteinExistence type="predicted"/>
<dbReference type="EMBL" id="JAUUTY010000004">
    <property type="protein sequence ID" value="KAK1642933.1"/>
    <property type="molecule type" value="Genomic_DNA"/>
</dbReference>
<feature type="compositionally biased region" description="Polar residues" evidence="2">
    <location>
        <begin position="56"/>
        <end position="74"/>
    </location>
</feature>
<feature type="region of interest" description="Disordered" evidence="2">
    <location>
        <begin position="692"/>
        <end position="739"/>
    </location>
</feature>
<dbReference type="InterPro" id="IPR040256">
    <property type="entry name" value="At4g02000-like"/>
</dbReference>
<name>A0AAD8W4K1_LOLMU</name>
<feature type="region of interest" description="Disordered" evidence="2">
    <location>
        <begin position="114"/>
        <end position="141"/>
    </location>
</feature>
<feature type="compositionally biased region" description="Basic and acidic residues" evidence="2">
    <location>
        <begin position="704"/>
        <end position="717"/>
    </location>
</feature>
<dbReference type="PANTHER" id="PTHR31286:SF167">
    <property type="entry name" value="OS09G0268800 PROTEIN"/>
    <property type="match status" value="1"/>
</dbReference>
<accession>A0AAD8W4K1</accession>
<dbReference type="AlphaFoldDB" id="A0AAD8W4K1"/>
<feature type="domain" description="Zinc knuckle CX2CX4HX4C" evidence="3">
    <location>
        <begin position="423"/>
        <end position="454"/>
    </location>
</feature>
<dbReference type="InterPro" id="IPR025836">
    <property type="entry name" value="Zn_knuckle_CX2CX4HX4C"/>
</dbReference>
<evidence type="ECO:0000313" key="5">
    <source>
        <dbReference type="Proteomes" id="UP001231189"/>
    </source>
</evidence>
<feature type="region of interest" description="Disordered" evidence="2">
    <location>
        <begin position="1"/>
        <end position="75"/>
    </location>
</feature>
<feature type="region of interest" description="Disordered" evidence="2">
    <location>
        <begin position="621"/>
        <end position="664"/>
    </location>
</feature>
<evidence type="ECO:0000313" key="4">
    <source>
        <dbReference type="EMBL" id="KAK1642933.1"/>
    </source>
</evidence>
<reference evidence="4" key="1">
    <citation type="submission" date="2023-07" db="EMBL/GenBank/DDBJ databases">
        <title>A chromosome-level genome assembly of Lolium multiflorum.</title>
        <authorList>
            <person name="Chen Y."/>
            <person name="Copetti D."/>
            <person name="Kolliker R."/>
            <person name="Studer B."/>
        </authorList>
    </citation>
    <scope>NUCLEOTIDE SEQUENCE</scope>
    <source>
        <strain evidence="4">02402/16</strain>
        <tissue evidence="4">Leaf</tissue>
    </source>
</reference>
<gene>
    <name evidence="4" type="ORF">QYE76_060738</name>
</gene>
<evidence type="ECO:0000259" key="3">
    <source>
        <dbReference type="Pfam" id="PF14392"/>
    </source>
</evidence>